<dbReference type="Proteomes" id="UP001210809">
    <property type="component" value="Unassembled WGS sequence"/>
</dbReference>
<accession>A0A174ZJ15</accession>
<dbReference type="EMBL" id="CZBY01000011">
    <property type="protein sequence ID" value="CUQ87423.1"/>
    <property type="molecule type" value="Genomic_DNA"/>
</dbReference>
<dbReference type="OrthoDB" id="5432174at2"/>
<organism evidence="1 3">
    <name type="scientific">[Eubacterium] siraeum</name>
    <dbReference type="NCBI Taxonomy" id="39492"/>
    <lineage>
        <taxon>Bacteria</taxon>
        <taxon>Bacillati</taxon>
        <taxon>Bacillota</taxon>
        <taxon>Clostridia</taxon>
        <taxon>Eubacteriales</taxon>
        <taxon>Oscillospiraceae</taxon>
        <taxon>Oscillospiraceae incertae sedis</taxon>
    </lineage>
</organism>
<dbReference type="PANTHER" id="PTHR38449:SF1">
    <property type="entry name" value="REGULATORY PROTEIN SSL2874-RELATED"/>
    <property type="match status" value="1"/>
</dbReference>
<dbReference type="STRING" id="39492.ERS852540_01495"/>
<proteinExistence type="predicted"/>
<reference evidence="1 3" key="1">
    <citation type="submission" date="2015-09" db="EMBL/GenBank/DDBJ databases">
        <authorList>
            <consortium name="Pathogen Informatics"/>
        </authorList>
    </citation>
    <scope>NUCLEOTIDE SEQUENCE [LARGE SCALE GENOMIC DNA]</scope>
    <source>
        <strain evidence="1 3">2789STDY5834928</strain>
    </source>
</reference>
<evidence type="ECO:0000313" key="2">
    <source>
        <dbReference type="EMBL" id="MDB8004109.1"/>
    </source>
</evidence>
<protein>
    <submittedName>
        <fullName evidence="2">DUF370 domain-containing protein</fullName>
    </submittedName>
    <submittedName>
        <fullName evidence="1">Uncharacterized protein conserved in bacteria</fullName>
    </submittedName>
</protein>
<dbReference type="Proteomes" id="UP000095662">
    <property type="component" value="Unassembled WGS sequence"/>
</dbReference>
<name>A0A174ZJ15_9FIRM</name>
<dbReference type="Pfam" id="PF04025">
    <property type="entry name" value="RemA-like"/>
    <property type="match status" value="1"/>
</dbReference>
<evidence type="ECO:0000313" key="1">
    <source>
        <dbReference type="EMBL" id="CUQ87423.1"/>
    </source>
</evidence>
<dbReference type="InterPro" id="IPR007169">
    <property type="entry name" value="RemA-like"/>
</dbReference>
<sequence length="82" mass="8555">MKLINIGYGNTVNSDRVIAAVSADAAPVKRIISAAKDNNTAIDATCGKKTKTVIITDSNHVVLSALDISHFTGITAGEEVNE</sequence>
<evidence type="ECO:0000313" key="3">
    <source>
        <dbReference type="Proteomes" id="UP000095662"/>
    </source>
</evidence>
<dbReference type="AlphaFoldDB" id="A0A174ZJ15"/>
<reference evidence="2" key="2">
    <citation type="submission" date="2023-01" db="EMBL/GenBank/DDBJ databases">
        <title>Human gut microbiome strain richness.</title>
        <authorList>
            <person name="Chen-Liaw A."/>
        </authorList>
    </citation>
    <scope>NUCLEOTIDE SEQUENCE</scope>
    <source>
        <strain evidence="2">1001283st1_G1_1001283B150217_161031</strain>
    </source>
</reference>
<gene>
    <name evidence="1" type="ORF">ERS852540_01495</name>
    <name evidence="2" type="ORF">PNE09_08505</name>
</gene>
<dbReference type="NCBIfam" id="NF003315">
    <property type="entry name" value="PRK04323.1"/>
    <property type="match status" value="1"/>
</dbReference>
<dbReference type="PANTHER" id="PTHR38449">
    <property type="entry name" value="REGULATORY PROTEIN TM_1690-RELATED"/>
    <property type="match status" value="1"/>
</dbReference>
<dbReference type="EMBL" id="JAQLXW010000011">
    <property type="protein sequence ID" value="MDB8004109.1"/>
    <property type="molecule type" value="Genomic_DNA"/>
</dbReference>